<dbReference type="PANTHER" id="PTHR43584:SF3">
    <property type="entry name" value="BIFUNCTIONAL PROTEIN GLMU"/>
    <property type="match status" value="1"/>
</dbReference>
<keyword evidence="5 18" id="KW-0808">Transferase</keyword>
<dbReference type="InterPro" id="IPR025877">
    <property type="entry name" value="MobA-like_NTP_Trfase"/>
</dbReference>
<feature type="binding site" evidence="18">
    <location>
        <begin position="104"/>
        <end position="106"/>
    </location>
    <ligand>
        <name>UDP-N-acetyl-alpha-D-glucosamine</name>
        <dbReference type="ChEBI" id="CHEBI:57705"/>
    </ligand>
</feature>
<keyword evidence="21" id="KW-1185">Reference proteome</keyword>
<comment type="subunit">
    <text evidence="18">Homotrimer.</text>
</comment>
<feature type="binding site" evidence="18">
    <location>
        <position position="427"/>
    </location>
    <ligand>
        <name>acetyl-CoA</name>
        <dbReference type="ChEBI" id="CHEBI:57288"/>
    </ligand>
</feature>
<dbReference type="CDD" id="cd02540">
    <property type="entry name" value="GT2_GlmU_N_bac"/>
    <property type="match status" value="1"/>
</dbReference>
<dbReference type="EC" id="2.7.7.23" evidence="18"/>
<gene>
    <name evidence="18" type="primary">glmU</name>
    <name evidence="20" type="ORF">GGQ98_002633</name>
</gene>
<dbReference type="InterPro" id="IPR001451">
    <property type="entry name" value="Hexapep"/>
</dbReference>
<keyword evidence="7 18" id="KW-0479">Metal-binding</keyword>
<comment type="function">
    <text evidence="17 18">Catalyzes the last two sequential reactions in the de novo biosynthetic pathway for UDP-N-acetylglucosamine (UDP-GlcNAc). The C-terminal domain catalyzes the transfer of acetyl group from acetyl coenzyme A to glucosamine-1-phosphate (GlcN-1-P) to produce N-acetylglucosamine-1-phosphate (GlcNAc-1-P), which is converted into UDP-GlcNAc by the transfer of uridine 5-monophosphate (from uridine 5-triphosphate), a reaction catalyzed by the N-terminal domain.</text>
</comment>
<evidence type="ECO:0000256" key="5">
    <source>
        <dbReference type="ARBA" id="ARBA00022679"/>
    </source>
</evidence>
<evidence type="ECO:0000256" key="16">
    <source>
        <dbReference type="ARBA" id="ARBA00048493"/>
    </source>
</evidence>
<comment type="catalytic activity">
    <reaction evidence="15 18">
        <text>alpha-D-glucosamine 1-phosphate + acetyl-CoA = N-acetyl-alpha-D-glucosamine 1-phosphate + CoA + H(+)</text>
        <dbReference type="Rhea" id="RHEA:13725"/>
        <dbReference type="ChEBI" id="CHEBI:15378"/>
        <dbReference type="ChEBI" id="CHEBI:57287"/>
        <dbReference type="ChEBI" id="CHEBI:57288"/>
        <dbReference type="ChEBI" id="CHEBI:57776"/>
        <dbReference type="ChEBI" id="CHEBI:58516"/>
        <dbReference type="EC" id="2.3.1.157"/>
    </reaction>
</comment>
<dbReference type="GO" id="GO:0006048">
    <property type="term" value="P:UDP-N-acetylglucosamine biosynthetic process"/>
    <property type="evidence" value="ECO:0007669"/>
    <property type="project" value="UniProtKB-UniPathway"/>
</dbReference>
<feature type="binding site" evidence="18">
    <location>
        <position position="320"/>
    </location>
    <ligand>
        <name>UDP-N-acetyl-alpha-D-glucosamine</name>
        <dbReference type="ChEBI" id="CHEBI:57705"/>
    </ligand>
</feature>
<dbReference type="AlphaFoldDB" id="A0A7W7F7T4"/>
<keyword evidence="9 18" id="KW-0460">Magnesium</keyword>
<comment type="pathway">
    <text evidence="18">Bacterial outer membrane biogenesis; LPS lipid A biosynthesis.</text>
</comment>
<feature type="binding site" evidence="18">
    <location>
        <position position="392"/>
    </location>
    <ligand>
        <name>acetyl-CoA</name>
        <dbReference type="ChEBI" id="CHEBI:57288"/>
    </ligand>
</feature>
<keyword evidence="14 18" id="KW-0961">Cell wall biogenesis/degradation</keyword>
<feature type="binding site" evidence="18">
    <location>
        <position position="367"/>
    </location>
    <ligand>
        <name>acetyl-CoA</name>
        <dbReference type="ChEBI" id="CHEBI:57288"/>
    </ligand>
</feature>
<sequence length="452" mass="47576">MSRRPVAAIILAAGMGTRMKSETHKVLHPIGGRPMLLHLMASVDEIAPERTVVVVGARREQVEAAVAHTAAVVVTQEPQLGTAHAVLQAKDALAGFEGDVLVLYGDVPFIESATMRLMLSKLNNEKDTPAAVVLGFRAAEPGAYGRIDADDGVIRKMVEFKDASPAERDIDLCNSGLLAVRADDLWPLLERVGNDNAAGEYYLPDIVMLANADGRVSRVVETAEAEVMGINSRAELAVAEARFQAGRRSFFMREGVTLTDPGSVFFAFDTEIAADVSIAPNVVFGPGVSVGAKTRIHAFSHIEGAKIGEKAEIGPYARLRPGTVLGADVKIGNFVETKKADFADGAKANHLSYIGDATVGAKANIGAGTITCNYDGFFKYKTEIGAGAFIGSNSALVAPVKIGDGAIVGAGSVMTKDVEADALAVARGVQDSKPGWAARFREAMTAKKKAAK</sequence>
<dbReference type="Pfam" id="PF12804">
    <property type="entry name" value="NTP_transf_3"/>
    <property type="match status" value="1"/>
</dbReference>
<dbReference type="InterPro" id="IPR038009">
    <property type="entry name" value="GlmU_C_LbH"/>
</dbReference>
<dbReference type="Gene3D" id="2.160.10.10">
    <property type="entry name" value="Hexapeptide repeat proteins"/>
    <property type="match status" value="1"/>
</dbReference>
<evidence type="ECO:0000256" key="2">
    <source>
        <dbReference type="ARBA" id="ARBA00007707"/>
    </source>
</evidence>
<comment type="similarity">
    <text evidence="2 18">In the C-terminal section; belongs to the transferase hexapeptide repeat family.</text>
</comment>
<feature type="binding site" evidence="18">
    <location>
        <position position="231"/>
    </location>
    <ligand>
        <name>Mg(2+)</name>
        <dbReference type="ChEBI" id="CHEBI:18420"/>
    </ligand>
</feature>
<dbReference type="InterPro" id="IPR050065">
    <property type="entry name" value="GlmU-like"/>
</dbReference>
<feature type="binding site" evidence="18">
    <location>
        <position position="174"/>
    </location>
    <ligand>
        <name>UDP-N-acetyl-alpha-D-glucosamine</name>
        <dbReference type="ChEBI" id="CHEBI:57705"/>
    </ligand>
</feature>
<evidence type="ECO:0000256" key="12">
    <source>
        <dbReference type="ARBA" id="ARBA00023268"/>
    </source>
</evidence>
<dbReference type="InterPro" id="IPR029044">
    <property type="entry name" value="Nucleotide-diphossugar_trans"/>
</dbReference>
<feature type="binding site" evidence="18">
    <location>
        <position position="410"/>
    </location>
    <ligand>
        <name>acetyl-CoA</name>
        <dbReference type="ChEBI" id="CHEBI:57288"/>
    </ligand>
</feature>
<dbReference type="GO" id="GO:0000287">
    <property type="term" value="F:magnesium ion binding"/>
    <property type="evidence" value="ECO:0007669"/>
    <property type="project" value="UniProtKB-UniRule"/>
</dbReference>
<dbReference type="SUPFAM" id="SSF53448">
    <property type="entry name" value="Nucleotide-diphospho-sugar transferases"/>
    <property type="match status" value="1"/>
</dbReference>
<dbReference type="GO" id="GO:0000902">
    <property type="term" value="P:cell morphogenesis"/>
    <property type="evidence" value="ECO:0007669"/>
    <property type="project" value="UniProtKB-UniRule"/>
</dbReference>
<protein>
    <recommendedName>
        <fullName evidence="18">Bifunctional protein GlmU</fullName>
    </recommendedName>
    <domain>
        <recommendedName>
            <fullName evidence="18">UDP-N-acetylglucosamine pyrophosphorylase</fullName>
            <ecNumber evidence="18">2.7.7.23</ecNumber>
        </recommendedName>
        <alternativeName>
            <fullName evidence="18">N-acetylglucosamine-1-phosphate uridyltransferase</fullName>
        </alternativeName>
    </domain>
    <domain>
        <recommendedName>
            <fullName evidence="18">Glucosamine-1-phosphate N-acetyltransferase</fullName>
            <ecNumber evidence="18">2.3.1.157</ecNumber>
        </recommendedName>
    </domain>
</protein>
<feature type="binding site" evidence="18">
    <location>
        <position position="364"/>
    </location>
    <ligand>
        <name>UDP-N-acetyl-alpha-D-glucosamine</name>
        <dbReference type="ChEBI" id="CHEBI:57705"/>
    </ligand>
</feature>
<keyword evidence="11 18" id="KW-0573">Peptidoglycan synthesis</keyword>
<feature type="binding site" evidence="18">
    <location>
        <position position="76"/>
    </location>
    <ligand>
        <name>UDP-N-acetyl-alpha-D-glucosamine</name>
        <dbReference type="ChEBI" id="CHEBI:57705"/>
    </ligand>
</feature>
<keyword evidence="12 18" id="KW-0511">Multifunctional enzyme</keyword>
<keyword evidence="6 18" id="KW-0548">Nucleotidyltransferase</keyword>
<feature type="binding site" evidence="18">
    <location>
        <position position="159"/>
    </location>
    <ligand>
        <name>UDP-N-acetyl-alpha-D-glucosamine</name>
        <dbReference type="ChEBI" id="CHEBI:57705"/>
    </ligand>
</feature>
<evidence type="ECO:0000256" key="1">
    <source>
        <dbReference type="ARBA" id="ARBA00004496"/>
    </source>
</evidence>
<dbReference type="GO" id="GO:0071555">
    <property type="term" value="P:cell wall organization"/>
    <property type="evidence" value="ECO:0007669"/>
    <property type="project" value="UniProtKB-KW"/>
</dbReference>
<dbReference type="GO" id="GO:0005737">
    <property type="term" value="C:cytoplasm"/>
    <property type="evidence" value="ECO:0007669"/>
    <property type="project" value="UniProtKB-SubCell"/>
</dbReference>
<dbReference type="GO" id="GO:0019134">
    <property type="term" value="F:glucosamine-1-phosphate N-acetyltransferase activity"/>
    <property type="evidence" value="ECO:0007669"/>
    <property type="project" value="UniProtKB-UniRule"/>
</dbReference>
<dbReference type="InterPro" id="IPR005882">
    <property type="entry name" value="Bifunctional_GlmU"/>
</dbReference>
<name>A0A7W7F7T4_9SPHN</name>
<evidence type="ECO:0000256" key="4">
    <source>
        <dbReference type="ARBA" id="ARBA00022490"/>
    </source>
</evidence>
<feature type="binding site" evidence="18">
    <location>
        <begin position="11"/>
        <end position="14"/>
    </location>
    <ligand>
        <name>UDP-N-acetyl-alpha-D-glucosamine</name>
        <dbReference type="ChEBI" id="CHEBI:57705"/>
    </ligand>
</feature>
<comment type="pathway">
    <text evidence="18">Nucleotide-sugar biosynthesis; UDP-N-acetyl-alpha-D-glucosamine biosynthesis; N-acetyl-alpha-D-glucosamine 1-phosphate from alpha-D-glucosamine 6-phosphate (route II): step 2/2.</text>
</comment>
<dbReference type="GO" id="GO:0009245">
    <property type="term" value="P:lipid A biosynthetic process"/>
    <property type="evidence" value="ECO:0007669"/>
    <property type="project" value="UniProtKB-UniRule"/>
</dbReference>
<evidence type="ECO:0000313" key="21">
    <source>
        <dbReference type="Proteomes" id="UP000566324"/>
    </source>
</evidence>
<dbReference type="InterPro" id="IPR011004">
    <property type="entry name" value="Trimer_LpxA-like_sf"/>
</dbReference>
<dbReference type="UniPathway" id="UPA00973"/>
<comment type="caution">
    <text evidence="20">The sequence shown here is derived from an EMBL/GenBank/DDBJ whole genome shotgun (WGS) entry which is preliminary data.</text>
</comment>
<evidence type="ECO:0000256" key="14">
    <source>
        <dbReference type="ARBA" id="ARBA00023316"/>
    </source>
</evidence>
<evidence type="ECO:0000256" key="18">
    <source>
        <dbReference type="HAMAP-Rule" id="MF_01631"/>
    </source>
</evidence>
<evidence type="ECO:0000256" key="3">
    <source>
        <dbReference type="ARBA" id="ARBA00007947"/>
    </source>
</evidence>
<evidence type="ECO:0000256" key="9">
    <source>
        <dbReference type="ARBA" id="ARBA00022842"/>
    </source>
</evidence>
<evidence type="ECO:0000256" key="15">
    <source>
        <dbReference type="ARBA" id="ARBA00048247"/>
    </source>
</evidence>
<feature type="binding site" evidence="18">
    <location>
        <begin position="373"/>
        <end position="374"/>
    </location>
    <ligand>
        <name>acetyl-CoA</name>
        <dbReference type="ChEBI" id="CHEBI:57288"/>
    </ligand>
</feature>
<evidence type="ECO:0000313" key="20">
    <source>
        <dbReference type="EMBL" id="MBB4633004.1"/>
    </source>
</evidence>
<dbReference type="EC" id="2.3.1.157" evidence="18"/>
<organism evidence="20 21">
    <name type="scientific">Sphingosinicella soli</name>
    <dbReference type="NCBI Taxonomy" id="333708"/>
    <lineage>
        <taxon>Bacteria</taxon>
        <taxon>Pseudomonadati</taxon>
        <taxon>Pseudomonadota</taxon>
        <taxon>Alphaproteobacteria</taxon>
        <taxon>Sphingomonadales</taxon>
        <taxon>Sphingosinicellaceae</taxon>
        <taxon>Sphingosinicella</taxon>
    </lineage>
</organism>
<dbReference type="GO" id="GO:0003977">
    <property type="term" value="F:UDP-N-acetylglucosamine diphosphorylase activity"/>
    <property type="evidence" value="ECO:0007669"/>
    <property type="project" value="UniProtKB-UniRule"/>
</dbReference>
<dbReference type="UniPathway" id="UPA00113">
    <property type="reaction ID" value="UER00532"/>
</dbReference>
<accession>A0A7W7F7T4</accession>
<dbReference type="EMBL" id="JACHNZ010000031">
    <property type="protein sequence ID" value="MBB4633004.1"/>
    <property type="molecule type" value="Genomic_DNA"/>
</dbReference>
<feature type="region of interest" description="Linker" evidence="18">
    <location>
        <begin position="234"/>
        <end position="254"/>
    </location>
</feature>
<keyword evidence="8 18" id="KW-0677">Repeat</keyword>
<comment type="subcellular location">
    <subcellularLocation>
        <location evidence="1 18">Cytoplasm</location>
    </subcellularLocation>
</comment>
<evidence type="ECO:0000256" key="10">
    <source>
        <dbReference type="ARBA" id="ARBA00022960"/>
    </source>
</evidence>
<dbReference type="GO" id="GO:0009252">
    <property type="term" value="P:peptidoglycan biosynthetic process"/>
    <property type="evidence" value="ECO:0007669"/>
    <property type="project" value="UniProtKB-UniRule"/>
</dbReference>
<evidence type="ECO:0000256" key="6">
    <source>
        <dbReference type="ARBA" id="ARBA00022695"/>
    </source>
</evidence>
<evidence type="ECO:0000256" key="11">
    <source>
        <dbReference type="ARBA" id="ARBA00022984"/>
    </source>
</evidence>
<proteinExistence type="inferred from homology"/>
<dbReference type="SUPFAM" id="SSF51161">
    <property type="entry name" value="Trimeric LpxA-like enzymes"/>
    <property type="match status" value="1"/>
</dbReference>
<evidence type="ECO:0000259" key="19">
    <source>
        <dbReference type="Pfam" id="PF12804"/>
    </source>
</evidence>
<dbReference type="NCBIfam" id="TIGR01173">
    <property type="entry name" value="glmU"/>
    <property type="match status" value="1"/>
</dbReference>
<dbReference type="GO" id="GO:0016020">
    <property type="term" value="C:membrane"/>
    <property type="evidence" value="ECO:0007669"/>
    <property type="project" value="GOC"/>
</dbReference>
<dbReference type="CDD" id="cd03353">
    <property type="entry name" value="LbH_GlmU_C"/>
    <property type="match status" value="1"/>
</dbReference>
<dbReference type="HAMAP" id="MF_01631">
    <property type="entry name" value="GlmU"/>
    <property type="match status" value="1"/>
</dbReference>
<evidence type="ECO:0000256" key="7">
    <source>
        <dbReference type="ARBA" id="ARBA00022723"/>
    </source>
</evidence>
<feature type="binding site" evidence="18">
    <location>
        <position position="338"/>
    </location>
    <ligand>
        <name>UDP-N-acetyl-alpha-D-glucosamine</name>
        <dbReference type="ChEBI" id="CHEBI:57705"/>
    </ligand>
</feature>
<keyword evidence="4 18" id="KW-0963">Cytoplasm</keyword>
<evidence type="ECO:0000256" key="8">
    <source>
        <dbReference type="ARBA" id="ARBA00022737"/>
    </source>
</evidence>
<comment type="pathway">
    <text evidence="18">Nucleotide-sugar biosynthesis; UDP-N-acetyl-alpha-D-glucosamine biosynthesis; UDP-N-acetyl-alpha-D-glucosamine from N-acetyl-alpha-D-glucosamine 1-phosphate: step 1/1.</text>
</comment>
<reference evidence="20 21" key="1">
    <citation type="submission" date="2020-08" db="EMBL/GenBank/DDBJ databases">
        <title>Genomic Encyclopedia of Type Strains, Phase IV (KMG-IV): sequencing the most valuable type-strain genomes for metagenomic binning, comparative biology and taxonomic classification.</title>
        <authorList>
            <person name="Goeker M."/>
        </authorList>
    </citation>
    <scope>NUCLEOTIDE SEQUENCE [LARGE SCALE GENOMIC DNA]</scope>
    <source>
        <strain evidence="20 21">DSM 17328</strain>
    </source>
</reference>
<feature type="binding site" evidence="18">
    <location>
        <begin position="81"/>
        <end position="82"/>
    </location>
    <ligand>
        <name>UDP-N-acetyl-alpha-D-glucosamine</name>
        <dbReference type="ChEBI" id="CHEBI:57705"/>
    </ligand>
</feature>
<comment type="cofactor">
    <cofactor evidence="18">
        <name>Mg(2+)</name>
        <dbReference type="ChEBI" id="CHEBI:18420"/>
    </cofactor>
    <text evidence="18">Binds 1 Mg(2+) ion per subunit.</text>
</comment>
<dbReference type="NCBIfam" id="NF010933">
    <property type="entry name" value="PRK14353.1"/>
    <property type="match status" value="1"/>
</dbReference>
<dbReference type="RefSeq" id="WP_184070198.1">
    <property type="nucleotide sequence ID" value="NZ_JACHNZ010000031.1"/>
</dbReference>
<feature type="binding site" evidence="18">
    <location>
        <position position="145"/>
    </location>
    <ligand>
        <name>UDP-N-acetyl-alpha-D-glucosamine</name>
        <dbReference type="ChEBI" id="CHEBI:57705"/>
    </ligand>
</feature>
<feature type="binding site" evidence="18">
    <location>
        <position position="353"/>
    </location>
    <ligand>
        <name>UDP-N-acetyl-alpha-D-glucosamine</name>
        <dbReference type="ChEBI" id="CHEBI:57705"/>
    </ligand>
</feature>
<feature type="binding site" evidence="18">
    <location>
        <position position="25"/>
    </location>
    <ligand>
        <name>UDP-N-acetyl-alpha-D-glucosamine</name>
        <dbReference type="ChEBI" id="CHEBI:57705"/>
    </ligand>
</feature>
<feature type="domain" description="MobA-like NTP transferase" evidence="19">
    <location>
        <begin position="8"/>
        <end position="142"/>
    </location>
</feature>
<feature type="active site" description="Proton acceptor" evidence="18">
    <location>
        <position position="350"/>
    </location>
</feature>
<dbReference type="GO" id="GO:0008360">
    <property type="term" value="P:regulation of cell shape"/>
    <property type="evidence" value="ECO:0007669"/>
    <property type="project" value="UniProtKB-KW"/>
</dbReference>
<dbReference type="PANTHER" id="PTHR43584">
    <property type="entry name" value="NUCLEOTIDYL TRANSFERASE"/>
    <property type="match status" value="1"/>
</dbReference>
<dbReference type="Gene3D" id="3.90.550.10">
    <property type="entry name" value="Spore Coat Polysaccharide Biosynthesis Protein SpsA, Chain A"/>
    <property type="match status" value="1"/>
</dbReference>
<evidence type="ECO:0000256" key="17">
    <source>
        <dbReference type="ARBA" id="ARBA00049628"/>
    </source>
</evidence>
<comment type="similarity">
    <text evidence="3 18">In the N-terminal section; belongs to the N-acetylglucosamine-1-phosphate uridyltransferase family.</text>
</comment>
<evidence type="ECO:0000256" key="13">
    <source>
        <dbReference type="ARBA" id="ARBA00023315"/>
    </source>
</evidence>
<keyword evidence="13 18" id="KW-0012">Acyltransferase</keyword>
<dbReference type="Pfam" id="PF00132">
    <property type="entry name" value="Hexapep"/>
    <property type="match status" value="2"/>
</dbReference>
<feature type="binding site" evidence="18">
    <location>
        <position position="106"/>
    </location>
    <ligand>
        <name>Mg(2+)</name>
        <dbReference type="ChEBI" id="CHEBI:18420"/>
    </ligand>
</feature>
<feature type="region of interest" description="Pyrophosphorylase" evidence="18">
    <location>
        <begin position="1"/>
        <end position="233"/>
    </location>
</feature>
<keyword evidence="10 18" id="KW-0133">Cell shape</keyword>
<comment type="catalytic activity">
    <reaction evidence="16 18">
        <text>N-acetyl-alpha-D-glucosamine 1-phosphate + UTP + H(+) = UDP-N-acetyl-alpha-D-glucosamine + diphosphate</text>
        <dbReference type="Rhea" id="RHEA:13509"/>
        <dbReference type="ChEBI" id="CHEBI:15378"/>
        <dbReference type="ChEBI" id="CHEBI:33019"/>
        <dbReference type="ChEBI" id="CHEBI:46398"/>
        <dbReference type="ChEBI" id="CHEBI:57705"/>
        <dbReference type="ChEBI" id="CHEBI:57776"/>
        <dbReference type="EC" id="2.7.7.23"/>
    </reaction>
</comment>
<feature type="region of interest" description="N-acetyltransferase" evidence="18">
    <location>
        <begin position="255"/>
        <end position="452"/>
    </location>
</feature>
<dbReference type="Proteomes" id="UP000566324">
    <property type="component" value="Unassembled WGS sequence"/>
</dbReference>
<feature type="binding site" evidence="18">
    <location>
        <position position="231"/>
    </location>
    <ligand>
        <name>UDP-N-acetyl-alpha-D-glucosamine</name>
        <dbReference type="ChEBI" id="CHEBI:57705"/>
    </ligand>
</feature>